<dbReference type="InterPro" id="IPR032623">
    <property type="entry name" value="FecR_N"/>
</dbReference>
<dbReference type="Gene3D" id="2.60.120.1440">
    <property type="match status" value="1"/>
</dbReference>
<evidence type="ECO:0000259" key="3">
    <source>
        <dbReference type="Pfam" id="PF16220"/>
    </source>
</evidence>
<accession>A0A7W2Q0P1</accession>
<feature type="domain" description="FecR N-terminal" evidence="3">
    <location>
        <begin position="11"/>
        <end position="52"/>
    </location>
</feature>
<dbReference type="PANTHER" id="PTHR30273:SF2">
    <property type="entry name" value="PROTEIN FECR"/>
    <property type="match status" value="1"/>
</dbReference>
<keyword evidence="1" id="KW-1133">Transmembrane helix</keyword>
<dbReference type="AlphaFoldDB" id="A0A7W2Q0P1"/>
<comment type="caution">
    <text evidence="4">The sequence shown here is derived from an EMBL/GenBank/DDBJ whole genome shotgun (WGS) entry which is preliminary data.</text>
</comment>
<name>A0A7W2Q0P1_9PSED</name>
<dbReference type="Proteomes" id="UP000541770">
    <property type="component" value="Unassembled WGS sequence"/>
</dbReference>
<organism evidence="4 5">
    <name type="scientific">Pseudomonas mosselii</name>
    <dbReference type="NCBI Taxonomy" id="78327"/>
    <lineage>
        <taxon>Bacteria</taxon>
        <taxon>Pseudomonadati</taxon>
        <taxon>Pseudomonadota</taxon>
        <taxon>Gammaproteobacteria</taxon>
        <taxon>Pseudomonadales</taxon>
        <taxon>Pseudomonadaceae</taxon>
        <taxon>Pseudomonas</taxon>
    </lineage>
</organism>
<reference evidence="4 5" key="1">
    <citation type="submission" date="2020-07" db="EMBL/GenBank/DDBJ databases">
        <title>Diversity of carbapenemase encoding genes among Pseudomonas putida group clinical isolates in a tertiary Brazilian hospital.</title>
        <authorList>
            <person name="Alberto-Lei F."/>
            <person name="Nodari C.S."/>
            <person name="Streling A.P."/>
            <person name="Paulino J.T."/>
            <person name="Bessa-Neto F.O."/>
            <person name="Cayo R."/>
            <person name="Gales A.C."/>
        </authorList>
    </citation>
    <scope>NUCLEOTIDE SEQUENCE [LARGE SCALE GENOMIC DNA]</scope>
    <source>
        <strain evidence="4 5">14802</strain>
    </source>
</reference>
<dbReference type="PANTHER" id="PTHR30273">
    <property type="entry name" value="PERIPLASMIC SIGNAL SENSOR AND SIGMA FACTOR ACTIVATOR FECR-RELATED"/>
    <property type="match status" value="1"/>
</dbReference>
<proteinExistence type="predicted"/>
<dbReference type="RefSeq" id="WP_062362113.1">
    <property type="nucleotide sequence ID" value="NZ_JACGDE010000020.1"/>
</dbReference>
<dbReference type="InterPro" id="IPR006860">
    <property type="entry name" value="FecR"/>
</dbReference>
<dbReference type="InterPro" id="IPR012373">
    <property type="entry name" value="Ferrdict_sens_TM"/>
</dbReference>
<feature type="domain" description="FecR protein" evidence="2">
    <location>
        <begin position="117"/>
        <end position="202"/>
    </location>
</feature>
<protein>
    <submittedName>
        <fullName evidence="4">FecR domain-containing protein</fullName>
    </submittedName>
</protein>
<dbReference type="EMBL" id="JACGDE010000020">
    <property type="protein sequence ID" value="MBA6067761.1"/>
    <property type="molecule type" value="Genomic_DNA"/>
</dbReference>
<evidence type="ECO:0000313" key="4">
    <source>
        <dbReference type="EMBL" id="MBA6067761.1"/>
    </source>
</evidence>
<gene>
    <name evidence="4" type="ORF">H4C75_23775</name>
</gene>
<keyword evidence="1" id="KW-0812">Transmembrane</keyword>
<evidence type="ECO:0000259" key="2">
    <source>
        <dbReference type="Pfam" id="PF04773"/>
    </source>
</evidence>
<sequence length="329" mass="35904">MSSQNEQAIREQAAEWVVLQQAGPLSPAQQHALDQWCASDPRHARAYGFAQATWADLGQLARLPAVSSARPTTPLQGSPMRRRRPRLRRAVASAAALLLAVLAVQQGPQAWLGWRADYLTGIGEVRRVTLPDGSQVELDSRSALQLAFDERERRVRLLAGEAIFTAAPVTAQDARPFVVEYAGATSRALGTRFVVGAAGEGGWVGMLEHSVAVELQAPPLQGQAGQVLEQGDSLRYDQRKGVRPWPGHDLRRATDWQRGVLVFERQPLAEVIARLNRYRAGQLVVASDALARREVSGVFRLDQLGTAPVVLGEELKARLIELPGVAVLY</sequence>
<dbReference type="Pfam" id="PF04773">
    <property type="entry name" value="FecR"/>
    <property type="match status" value="1"/>
</dbReference>
<dbReference type="Gene3D" id="3.55.50.30">
    <property type="match status" value="1"/>
</dbReference>
<dbReference type="PIRSF" id="PIRSF018266">
    <property type="entry name" value="FecR"/>
    <property type="match status" value="1"/>
</dbReference>
<evidence type="ECO:0000313" key="5">
    <source>
        <dbReference type="Proteomes" id="UP000541770"/>
    </source>
</evidence>
<keyword evidence="1" id="KW-0472">Membrane</keyword>
<evidence type="ECO:0000256" key="1">
    <source>
        <dbReference type="SAM" id="Phobius"/>
    </source>
</evidence>
<dbReference type="Pfam" id="PF16220">
    <property type="entry name" value="DUF4880"/>
    <property type="match status" value="1"/>
</dbReference>
<dbReference type="GO" id="GO:0016989">
    <property type="term" value="F:sigma factor antagonist activity"/>
    <property type="evidence" value="ECO:0007669"/>
    <property type="project" value="TreeGrafter"/>
</dbReference>
<feature type="transmembrane region" description="Helical" evidence="1">
    <location>
        <begin position="87"/>
        <end position="104"/>
    </location>
</feature>